<feature type="region of interest" description="Disordered" evidence="1">
    <location>
        <begin position="1"/>
        <end position="36"/>
    </location>
</feature>
<accession>A0A8X6ULG2</accession>
<dbReference type="Proteomes" id="UP000887013">
    <property type="component" value="Unassembled WGS sequence"/>
</dbReference>
<protein>
    <submittedName>
        <fullName evidence="2">Uncharacterized protein</fullName>
    </submittedName>
</protein>
<dbReference type="AlphaFoldDB" id="A0A8X6ULG2"/>
<keyword evidence="3" id="KW-1185">Reference proteome</keyword>
<evidence type="ECO:0000256" key="1">
    <source>
        <dbReference type="SAM" id="MobiDB-lite"/>
    </source>
</evidence>
<feature type="compositionally biased region" description="Basic and acidic residues" evidence="1">
    <location>
        <begin position="1"/>
        <end position="11"/>
    </location>
</feature>
<organism evidence="2 3">
    <name type="scientific">Nephila pilipes</name>
    <name type="common">Giant wood spider</name>
    <name type="synonym">Nephila maculata</name>
    <dbReference type="NCBI Taxonomy" id="299642"/>
    <lineage>
        <taxon>Eukaryota</taxon>
        <taxon>Metazoa</taxon>
        <taxon>Ecdysozoa</taxon>
        <taxon>Arthropoda</taxon>
        <taxon>Chelicerata</taxon>
        <taxon>Arachnida</taxon>
        <taxon>Araneae</taxon>
        <taxon>Araneomorphae</taxon>
        <taxon>Entelegynae</taxon>
        <taxon>Araneoidea</taxon>
        <taxon>Nephilidae</taxon>
        <taxon>Nephila</taxon>
    </lineage>
</organism>
<comment type="caution">
    <text evidence="2">The sequence shown here is derived from an EMBL/GenBank/DDBJ whole genome shotgun (WGS) entry which is preliminary data.</text>
</comment>
<dbReference type="EMBL" id="BMAW01128575">
    <property type="protein sequence ID" value="GFU26301.1"/>
    <property type="molecule type" value="Genomic_DNA"/>
</dbReference>
<proteinExistence type="predicted"/>
<reference evidence="2" key="1">
    <citation type="submission" date="2020-08" db="EMBL/GenBank/DDBJ databases">
        <title>Multicomponent nature underlies the extraordinary mechanical properties of spider dragline silk.</title>
        <authorList>
            <person name="Kono N."/>
            <person name="Nakamura H."/>
            <person name="Mori M."/>
            <person name="Yoshida Y."/>
            <person name="Ohtoshi R."/>
            <person name="Malay A.D."/>
            <person name="Moran D.A.P."/>
            <person name="Tomita M."/>
            <person name="Numata K."/>
            <person name="Arakawa K."/>
        </authorList>
    </citation>
    <scope>NUCLEOTIDE SEQUENCE</scope>
</reference>
<gene>
    <name evidence="2" type="ORF">NPIL_239821</name>
</gene>
<feature type="non-terminal residue" evidence="2">
    <location>
        <position position="36"/>
    </location>
</feature>
<evidence type="ECO:0000313" key="3">
    <source>
        <dbReference type="Proteomes" id="UP000887013"/>
    </source>
</evidence>
<sequence length="36" mass="4161">MQADRSGRYARSEQPVQRRKSECNGLEKSLPPNQSR</sequence>
<evidence type="ECO:0000313" key="2">
    <source>
        <dbReference type="EMBL" id="GFU26301.1"/>
    </source>
</evidence>
<name>A0A8X6ULG2_NEPPI</name>